<dbReference type="Proteomes" id="UP000886523">
    <property type="component" value="Unassembled WGS sequence"/>
</dbReference>
<dbReference type="GO" id="GO:0035091">
    <property type="term" value="F:phosphatidylinositol binding"/>
    <property type="evidence" value="ECO:0007669"/>
    <property type="project" value="InterPro"/>
</dbReference>
<dbReference type="Pfam" id="PF00787">
    <property type="entry name" value="PX"/>
    <property type="match status" value="1"/>
</dbReference>
<evidence type="ECO:0000256" key="1">
    <source>
        <dbReference type="ARBA" id="ARBA00004116"/>
    </source>
</evidence>
<dbReference type="PROSITE" id="PS50192">
    <property type="entry name" value="T_SNARE"/>
    <property type="match status" value="1"/>
</dbReference>
<comment type="caution">
    <text evidence="9">The sequence shown here is derived from an EMBL/GenBank/DDBJ whole genome shotgun (WGS) entry which is preliminary data.</text>
</comment>
<dbReference type="InterPro" id="IPR036871">
    <property type="entry name" value="PX_dom_sf"/>
</dbReference>
<comment type="similarity">
    <text evidence="2">Belongs to the SNAP-25 family.</text>
</comment>
<dbReference type="Gene3D" id="3.30.1520.10">
    <property type="entry name" value="Phox-like domain"/>
    <property type="match status" value="1"/>
</dbReference>
<evidence type="ECO:0000256" key="6">
    <source>
        <dbReference type="SAM" id="MobiDB-lite"/>
    </source>
</evidence>
<dbReference type="GO" id="GO:0005484">
    <property type="term" value="F:SNAP receptor activity"/>
    <property type="evidence" value="ECO:0007669"/>
    <property type="project" value="TreeGrafter"/>
</dbReference>
<accession>A0A9P6AKH2</accession>
<dbReference type="InterPro" id="IPR000727">
    <property type="entry name" value="T_SNARE_dom"/>
</dbReference>
<feature type="region of interest" description="Disordered" evidence="6">
    <location>
        <begin position="219"/>
        <end position="243"/>
    </location>
</feature>
<dbReference type="OrthoDB" id="428895at2759"/>
<dbReference type="GO" id="GO:0019905">
    <property type="term" value="F:syntaxin binding"/>
    <property type="evidence" value="ECO:0007669"/>
    <property type="project" value="TreeGrafter"/>
</dbReference>
<feature type="domain" description="PX" evidence="8">
    <location>
        <begin position="3"/>
        <end position="114"/>
    </location>
</feature>
<protein>
    <recommendedName>
        <fullName evidence="11">Syntaxin</fullName>
    </recommendedName>
</protein>
<dbReference type="PROSITE" id="PS50195">
    <property type="entry name" value="PX"/>
    <property type="match status" value="1"/>
</dbReference>
<feature type="domain" description="T-SNARE coiled-coil homology" evidence="7">
    <location>
        <begin position="302"/>
        <end position="364"/>
    </location>
</feature>
<evidence type="ECO:0000313" key="10">
    <source>
        <dbReference type="Proteomes" id="UP000886523"/>
    </source>
</evidence>
<dbReference type="GO" id="GO:0005886">
    <property type="term" value="C:plasma membrane"/>
    <property type="evidence" value="ECO:0007669"/>
    <property type="project" value="TreeGrafter"/>
</dbReference>
<dbReference type="SUPFAM" id="SSF58038">
    <property type="entry name" value="SNARE fusion complex"/>
    <property type="match status" value="1"/>
</dbReference>
<dbReference type="GO" id="GO:0006887">
    <property type="term" value="P:exocytosis"/>
    <property type="evidence" value="ECO:0007669"/>
    <property type="project" value="TreeGrafter"/>
</dbReference>
<dbReference type="GO" id="GO:0031201">
    <property type="term" value="C:SNARE complex"/>
    <property type="evidence" value="ECO:0007669"/>
    <property type="project" value="TreeGrafter"/>
</dbReference>
<name>A0A9P6AKH2_9AGAM</name>
<keyword evidence="3" id="KW-0926">Vacuole</keyword>
<dbReference type="CDD" id="cd15858">
    <property type="entry name" value="SNARE_VAM7"/>
    <property type="match status" value="1"/>
</dbReference>
<dbReference type="PANTHER" id="PTHR19305">
    <property type="entry name" value="SYNAPTOSOMAL ASSOCIATED PROTEIN"/>
    <property type="match status" value="1"/>
</dbReference>
<dbReference type="SMART" id="SM00397">
    <property type="entry name" value="t_SNARE"/>
    <property type="match status" value="1"/>
</dbReference>
<dbReference type="CDD" id="cd06897">
    <property type="entry name" value="PX_SNARE"/>
    <property type="match status" value="1"/>
</dbReference>
<dbReference type="GO" id="GO:0007034">
    <property type="term" value="P:vacuolar transport"/>
    <property type="evidence" value="ECO:0007669"/>
    <property type="project" value="UniProtKB-ARBA"/>
</dbReference>
<dbReference type="SMART" id="SM00312">
    <property type="entry name" value="PX"/>
    <property type="match status" value="1"/>
</dbReference>
<organism evidence="9 10">
    <name type="scientific">Hydnum rufescens UP504</name>
    <dbReference type="NCBI Taxonomy" id="1448309"/>
    <lineage>
        <taxon>Eukaryota</taxon>
        <taxon>Fungi</taxon>
        <taxon>Dikarya</taxon>
        <taxon>Basidiomycota</taxon>
        <taxon>Agaricomycotina</taxon>
        <taxon>Agaricomycetes</taxon>
        <taxon>Cantharellales</taxon>
        <taxon>Hydnaceae</taxon>
        <taxon>Hydnum</taxon>
    </lineage>
</organism>
<evidence type="ECO:0000313" key="9">
    <source>
        <dbReference type="EMBL" id="KAF9507433.1"/>
    </source>
</evidence>
<keyword evidence="10" id="KW-1185">Reference proteome</keyword>
<evidence type="ECO:0000259" key="7">
    <source>
        <dbReference type="PROSITE" id="PS50192"/>
    </source>
</evidence>
<reference evidence="9" key="1">
    <citation type="journal article" date="2020" name="Nat. Commun.">
        <title>Large-scale genome sequencing of mycorrhizal fungi provides insights into the early evolution of symbiotic traits.</title>
        <authorList>
            <person name="Miyauchi S."/>
            <person name="Kiss E."/>
            <person name="Kuo A."/>
            <person name="Drula E."/>
            <person name="Kohler A."/>
            <person name="Sanchez-Garcia M."/>
            <person name="Morin E."/>
            <person name="Andreopoulos B."/>
            <person name="Barry K.W."/>
            <person name="Bonito G."/>
            <person name="Buee M."/>
            <person name="Carver A."/>
            <person name="Chen C."/>
            <person name="Cichocki N."/>
            <person name="Clum A."/>
            <person name="Culley D."/>
            <person name="Crous P.W."/>
            <person name="Fauchery L."/>
            <person name="Girlanda M."/>
            <person name="Hayes R.D."/>
            <person name="Keri Z."/>
            <person name="LaButti K."/>
            <person name="Lipzen A."/>
            <person name="Lombard V."/>
            <person name="Magnuson J."/>
            <person name="Maillard F."/>
            <person name="Murat C."/>
            <person name="Nolan M."/>
            <person name="Ohm R.A."/>
            <person name="Pangilinan J."/>
            <person name="Pereira M.F."/>
            <person name="Perotto S."/>
            <person name="Peter M."/>
            <person name="Pfister S."/>
            <person name="Riley R."/>
            <person name="Sitrit Y."/>
            <person name="Stielow J.B."/>
            <person name="Szollosi G."/>
            <person name="Zifcakova L."/>
            <person name="Stursova M."/>
            <person name="Spatafora J.W."/>
            <person name="Tedersoo L."/>
            <person name="Vaario L.M."/>
            <person name="Yamada A."/>
            <person name="Yan M."/>
            <person name="Wang P."/>
            <person name="Xu J."/>
            <person name="Bruns T."/>
            <person name="Baldrian P."/>
            <person name="Vilgalys R."/>
            <person name="Dunand C."/>
            <person name="Henrissat B."/>
            <person name="Grigoriev I.V."/>
            <person name="Hibbett D."/>
            <person name="Nagy L.G."/>
            <person name="Martin F.M."/>
        </authorList>
    </citation>
    <scope>NUCLEOTIDE SEQUENCE</scope>
    <source>
        <strain evidence="9">UP504</strain>
    </source>
</reference>
<dbReference type="Gene3D" id="1.20.5.110">
    <property type="match status" value="1"/>
</dbReference>
<dbReference type="SUPFAM" id="SSF64268">
    <property type="entry name" value="PX domain"/>
    <property type="match status" value="1"/>
</dbReference>
<evidence type="ECO:0000259" key="8">
    <source>
        <dbReference type="PROSITE" id="PS50195"/>
    </source>
</evidence>
<dbReference type="AlphaFoldDB" id="A0A9P6AKH2"/>
<keyword evidence="4" id="KW-0175">Coiled coil</keyword>
<evidence type="ECO:0000256" key="5">
    <source>
        <dbReference type="ARBA" id="ARBA00054927"/>
    </source>
</evidence>
<evidence type="ECO:0000256" key="3">
    <source>
        <dbReference type="ARBA" id="ARBA00022554"/>
    </source>
</evidence>
<dbReference type="FunFam" id="1.20.5.110:FF:000058">
    <property type="entry name" value="VAM7p Vacuolar SNARE protein"/>
    <property type="match status" value="1"/>
</dbReference>
<gene>
    <name evidence="9" type="ORF">BS47DRAFT_1373890</name>
</gene>
<dbReference type="GO" id="GO:0006906">
    <property type="term" value="P:vesicle fusion"/>
    <property type="evidence" value="ECO:0007669"/>
    <property type="project" value="TreeGrafter"/>
</dbReference>
<evidence type="ECO:0000256" key="4">
    <source>
        <dbReference type="ARBA" id="ARBA00023054"/>
    </source>
</evidence>
<dbReference type="GO" id="GO:0097576">
    <property type="term" value="P:vacuole fusion"/>
    <property type="evidence" value="ECO:0007669"/>
    <property type="project" value="UniProtKB-ARBA"/>
</dbReference>
<evidence type="ECO:0008006" key="11">
    <source>
        <dbReference type="Google" id="ProtNLM"/>
    </source>
</evidence>
<dbReference type="EMBL" id="MU129081">
    <property type="protein sequence ID" value="KAF9507433.1"/>
    <property type="molecule type" value="Genomic_DNA"/>
</dbReference>
<dbReference type="PANTHER" id="PTHR19305:SF9">
    <property type="entry name" value="SYNAPTOSOMAL-ASSOCIATED PROTEIN 29"/>
    <property type="match status" value="1"/>
</dbReference>
<dbReference type="InterPro" id="IPR001683">
    <property type="entry name" value="PX_dom"/>
</dbReference>
<evidence type="ECO:0000256" key="2">
    <source>
        <dbReference type="ARBA" id="ARBA00009480"/>
    </source>
</evidence>
<proteinExistence type="inferred from homology"/>
<comment type="subcellular location">
    <subcellularLocation>
        <location evidence="1">Vacuole</location>
    </subcellularLocation>
</comment>
<comment type="function">
    <text evidence="5">Essential for proper morphogenesis of the vacuole. May exist as structural reinforcement on the surface of the vacuolar membrane and be required for maintenance against rupture by osmotic pressure.</text>
</comment>
<dbReference type="GO" id="GO:0000329">
    <property type="term" value="C:fungal-type vacuole membrane"/>
    <property type="evidence" value="ECO:0007669"/>
    <property type="project" value="UniProtKB-ARBA"/>
</dbReference>
<sequence length="365" mass="40257">MAAIQSIFIKDTEPRGTGTKTFIVYRITVQGAVRSWQIWRRYSEFPTYFHAPSPLPPKHPFAILPKLGRGNSEAVVEERRVGLEAYLRAILANKDPQWRDTFIFKDFLGVPVGKSDPSSFSWLDEHTDLQTLVRDVRADINKRDALSLRGDTSASHISNVQAKKKLAALVARLDVLGKGIQTLALAGMSEGEVQRRGDMVARLQDDCASLGKMVVAARQPTSAASLPDGGSRPQRQGDTDRNSATQVDRNALFSFPHMPSAFSGDVGAKTRPVTRIFGQKGPPPETERTRPLDNTGLVQLQGIQVDEQDAQLSQLTAILQRQKHLGLAINAEIEQQNELLDQLSTDVDRTGARLTSAKKQMDRLG</sequence>